<dbReference type="EMBL" id="CAJOBA010036143">
    <property type="protein sequence ID" value="CAF4017715.1"/>
    <property type="molecule type" value="Genomic_DNA"/>
</dbReference>
<dbReference type="Proteomes" id="UP000682733">
    <property type="component" value="Unassembled WGS sequence"/>
</dbReference>
<organism evidence="3 4">
    <name type="scientific">Didymodactylos carnosus</name>
    <dbReference type="NCBI Taxonomy" id="1234261"/>
    <lineage>
        <taxon>Eukaryota</taxon>
        <taxon>Metazoa</taxon>
        <taxon>Spiralia</taxon>
        <taxon>Gnathifera</taxon>
        <taxon>Rotifera</taxon>
        <taxon>Eurotatoria</taxon>
        <taxon>Bdelloidea</taxon>
        <taxon>Philodinida</taxon>
        <taxon>Philodinidae</taxon>
        <taxon>Didymodactylos</taxon>
    </lineage>
</organism>
<evidence type="ECO:0000256" key="1">
    <source>
        <dbReference type="SAM" id="MobiDB-lite"/>
    </source>
</evidence>
<feature type="region of interest" description="Disordered" evidence="1">
    <location>
        <begin position="134"/>
        <end position="158"/>
    </location>
</feature>
<evidence type="ECO:0000313" key="2">
    <source>
        <dbReference type="EMBL" id="CAF1208506.1"/>
    </source>
</evidence>
<reference evidence="3" key="1">
    <citation type="submission" date="2021-02" db="EMBL/GenBank/DDBJ databases">
        <authorList>
            <person name="Nowell W R."/>
        </authorList>
    </citation>
    <scope>NUCLEOTIDE SEQUENCE</scope>
</reference>
<accession>A0A8S2NSS1</accession>
<feature type="compositionally biased region" description="Polar residues" evidence="1">
    <location>
        <begin position="149"/>
        <end position="158"/>
    </location>
</feature>
<feature type="non-terminal residue" evidence="3">
    <location>
        <position position="1"/>
    </location>
</feature>
<feature type="compositionally biased region" description="Basic and acidic residues" evidence="1">
    <location>
        <begin position="134"/>
        <end position="148"/>
    </location>
</feature>
<proteinExistence type="predicted"/>
<dbReference type="AlphaFoldDB" id="A0A8S2NSS1"/>
<comment type="caution">
    <text evidence="3">The sequence shown here is derived from an EMBL/GenBank/DDBJ whole genome shotgun (WGS) entry which is preliminary data.</text>
</comment>
<name>A0A8S2NSS1_9BILA</name>
<evidence type="ECO:0000313" key="4">
    <source>
        <dbReference type="Proteomes" id="UP000682733"/>
    </source>
</evidence>
<protein>
    <submittedName>
        <fullName evidence="3">Uncharacterized protein</fullName>
    </submittedName>
</protein>
<dbReference type="EMBL" id="CAJNOK010014606">
    <property type="protein sequence ID" value="CAF1208506.1"/>
    <property type="molecule type" value="Genomic_DNA"/>
</dbReference>
<sequence length="158" mass="17349">INDSANASHVLSGSLLDLSSSFCINYHLPQSITTNSTSPDLIAFDSPPPPSRTLTTFPQSNGLASNVLNLNGNTSTILQGQTSFINSFEATNIFDEFLACSSQHTNLEEAYKDDTADQEITDQENLRKDVVKEILKTKPKRPLSEARQTESSQKTQKK</sequence>
<gene>
    <name evidence="2" type="ORF">OVA965_LOCUS24331</name>
    <name evidence="3" type="ORF">TMI583_LOCUS25055</name>
</gene>
<evidence type="ECO:0000313" key="3">
    <source>
        <dbReference type="EMBL" id="CAF4017715.1"/>
    </source>
</evidence>
<dbReference type="Proteomes" id="UP000677228">
    <property type="component" value="Unassembled WGS sequence"/>
</dbReference>